<dbReference type="Pfam" id="PF00887">
    <property type="entry name" value="ACBP"/>
    <property type="match status" value="1"/>
</dbReference>
<dbReference type="InterPro" id="IPR052269">
    <property type="entry name" value="Golgi-PI4KB_interaction"/>
</dbReference>
<feature type="domain" description="ACB" evidence="2">
    <location>
        <begin position="32"/>
        <end position="123"/>
    </location>
</feature>
<dbReference type="AlphaFoldDB" id="A0ABD6EFU9"/>
<dbReference type="Gene3D" id="1.20.80.10">
    <property type="match status" value="1"/>
</dbReference>
<accession>A0ABD6EFU9</accession>
<dbReference type="PROSITE" id="PS51228">
    <property type="entry name" value="ACB_2"/>
    <property type="match status" value="1"/>
</dbReference>
<name>A0ABD6EFU9_9BILA</name>
<dbReference type="PANTHER" id="PTHR22973">
    <property type="entry name" value="LD35087P"/>
    <property type="match status" value="1"/>
</dbReference>
<dbReference type="InterPro" id="IPR000582">
    <property type="entry name" value="Acyl-CoA-binding_protein"/>
</dbReference>
<keyword evidence="4" id="KW-1185">Reference proteome</keyword>
<dbReference type="InterPro" id="IPR014352">
    <property type="entry name" value="FERM/acyl-CoA-bd_prot_sf"/>
</dbReference>
<dbReference type="EMBL" id="JBGFUD010000974">
    <property type="protein sequence ID" value="MFH4975557.1"/>
    <property type="molecule type" value="Genomic_DNA"/>
</dbReference>
<dbReference type="PANTHER" id="PTHR22973:SF12">
    <property type="entry name" value="LD35087P"/>
    <property type="match status" value="1"/>
</dbReference>
<feature type="compositionally biased region" description="Basic and acidic residues" evidence="1">
    <location>
        <begin position="135"/>
        <end position="149"/>
    </location>
</feature>
<reference evidence="3 4" key="1">
    <citation type="submission" date="2024-08" db="EMBL/GenBank/DDBJ databases">
        <title>Gnathostoma spinigerum genome.</title>
        <authorList>
            <person name="Gonzalez-Bertolin B."/>
            <person name="Monzon S."/>
            <person name="Zaballos A."/>
            <person name="Jimenez P."/>
            <person name="Dekumyoy P."/>
            <person name="Varona S."/>
            <person name="Cuesta I."/>
            <person name="Sumanam S."/>
            <person name="Adisakwattana P."/>
            <person name="Gasser R.B."/>
            <person name="Hernandez-Gonzalez A."/>
            <person name="Young N.D."/>
            <person name="Perteguer M.J."/>
        </authorList>
    </citation>
    <scope>NUCLEOTIDE SEQUENCE [LARGE SCALE GENOMIC DNA]</scope>
    <source>
        <strain evidence="3">AL3</strain>
        <tissue evidence="3">Liver</tissue>
    </source>
</reference>
<dbReference type="SUPFAM" id="SSF47027">
    <property type="entry name" value="Acyl-CoA binding protein"/>
    <property type="match status" value="1"/>
</dbReference>
<protein>
    <recommendedName>
        <fullName evidence="2">ACB domain-containing protein</fullName>
    </recommendedName>
</protein>
<organism evidence="3 4">
    <name type="scientific">Gnathostoma spinigerum</name>
    <dbReference type="NCBI Taxonomy" id="75299"/>
    <lineage>
        <taxon>Eukaryota</taxon>
        <taxon>Metazoa</taxon>
        <taxon>Ecdysozoa</taxon>
        <taxon>Nematoda</taxon>
        <taxon>Chromadorea</taxon>
        <taxon>Rhabditida</taxon>
        <taxon>Spirurina</taxon>
        <taxon>Gnathostomatomorpha</taxon>
        <taxon>Gnathostomatoidea</taxon>
        <taxon>Gnathostomatidae</taxon>
        <taxon>Gnathostoma</taxon>
    </lineage>
</organism>
<proteinExistence type="predicted"/>
<feature type="region of interest" description="Disordered" evidence="1">
    <location>
        <begin position="135"/>
        <end position="160"/>
    </location>
</feature>
<sequence length="200" mass="23236">MKTVEKLQENGINETRIDEKQLIEQQFSSVPVEELYKLAVKFYRDKEKSGEIIVSYDDRLRFMAFAKQARYGPYNAQNDDSGWFDFVGSDRTKAWKELGDLSASSAMSAFVSLLDTVCPPFRDFVEEHVQSSRKLTQEREEEVVTRVEDSSSVPSPQDVERFESQRRQIQEALNQQTYHQFRAYAQQQFIGDPVQVILKS</sequence>
<comment type="caution">
    <text evidence="3">The sequence shown here is derived from an EMBL/GenBank/DDBJ whole genome shotgun (WGS) entry which is preliminary data.</text>
</comment>
<dbReference type="Proteomes" id="UP001608902">
    <property type="component" value="Unassembled WGS sequence"/>
</dbReference>
<evidence type="ECO:0000259" key="2">
    <source>
        <dbReference type="PROSITE" id="PS51228"/>
    </source>
</evidence>
<evidence type="ECO:0000313" key="4">
    <source>
        <dbReference type="Proteomes" id="UP001608902"/>
    </source>
</evidence>
<dbReference type="InterPro" id="IPR035984">
    <property type="entry name" value="Acyl-CoA-binding_sf"/>
</dbReference>
<gene>
    <name evidence="3" type="ORF">AB6A40_002266</name>
</gene>
<evidence type="ECO:0000256" key="1">
    <source>
        <dbReference type="SAM" id="MobiDB-lite"/>
    </source>
</evidence>
<evidence type="ECO:0000313" key="3">
    <source>
        <dbReference type="EMBL" id="MFH4975557.1"/>
    </source>
</evidence>